<feature type="transmembrane region" description="Helical" evidence="1">
    <location>
        <begin position="119"/>
        <end position="139"/>
    </location>
</feature>
<dbReference type="VEuPathDB" id="AmoebaDB:NfTy_057020"/>
<keyword evidence="1" id="KW-0472">Membrane</keyword>
<keyword evidence="1" id="KW-1133">Transmembrane helix</keyword>
<evidence type="ECO:0008006" key="4">
    <source>
        <dbReference type="Google" id="ProtNLM"/>
    </source>
</evidence>
<dbReference type="VEuPathDB" id="AmoebaDB:FDP41_002725"/>
<comment type="caution">
    <text evidence="2">The sequence shown here is derived from an EMBL/GenBank/DDBJ whole genome shotgun (WGS) entry which is preliminary data.</text>
</comment>
<dbReference type="GeneID" id="68109943"/>
<dbReference type="RefSeq" id="XP_044562923.1">
    <property type="nucleotide sequence ID" value="XM_044705951.1"/>
</dbReference>
<protein>
    <recommendedName>
        <fullName evidence="4">RING-type domain-containing protein</fullName>
    </recommendedName>
</protein>
<name>A0A6A5BX40_NAEFO</name>
<dbReference type="InterPro" id="IPR013083">
    <property type="entry name" value="Znf_RING/FYVE/PHD"/>
</dbReference>
<feature type="transmembrane region" description="Helical" evidence="1">
    <location>
        <begin position="92"/>
        <end position="112"/>
    </location>
</feature>
<dbReference type="OrthoDB" id="10314800at2759"/>
<keyword evidence="1" id="KW-0812">Transmembrane</keyword>
<keyword evidence="3" id="KW-1185">Reference proteome</keyword>
<evidence type="ECO:0000256" key="1">
    <source>
        <dbReference type="SAM" id="Phobius"/>
    </source>
</evidence>
<dbReference type="EMBL" id="VFQX01000030">
    <property type="protein sequence ID" value="KAF0978210.1"/>
    <property type="molecule type" value="Genomic_DNA"/>
</dbReference>
<dbReference type="Gene3D" id="3.30.40.10">
    <property type="entry name" value="Zinc/RING finger domain, C3HC4 (zinc finger)"/>
    <property type="match status" value="1"/>
</dbReference>
<evidence type="ECO:0000313" key="2">
    <source>
        <dbReference type="EMBL" id="KAF0978210.1"/>
    </source>
</evidence>
<dbReference type="AlphaFoldDB" id="A0A6A5BX40"/>
<proteinExistence type="predicted"/>
<gene>
    <name evidence="2" type="ORF">FDP41_002725</name>
</gene>
<sequence>MFLRHLLSSVICRLHPYERAKYYRIYTVVLNPIITSLCILLIKLFIYDPILLKLQHDHQHISNRESYIDFSKLLFYQLFGRLALYLNSYLSLFEMIVLILLVPNSWTLIYVINANRISFSGYTWMFFVFYNVASAHNLITYGKELFFTLDEFNTAMEEIQRSNTLPTSSSSSTNTLNSSVTSPMLKGPLSSMNLQQLLLFQKDLNSEIEKRRVSQNQEVSQINELDLISKVCVVCRSKQPCYRFKPCYHTCVCEDCVLSYCEVQQDDNDHVKAEDEDTFFQNLIFKAKSFATDMCPICRMPITGVEYYKHYTPHHKISPEEFHVNGRMRGYQETIKLIQNIRENPTLKDRLLYCTQYFKLFE</sequence>
<feature type="transmembrane region" description="Helical" evidence="1">
    <location>
        <begin position="23"/>
        <end position="46"/>
    </location>
</feature>
<dbReference type="OMA" id="YVINANR"/>
<dbReference type="VEuPathDB" id="AmoebaDB:NF0061870"/>
<evidence type="ECO:0000313" key="3">
    <source>
        <dbReference type="Proteomes" id="UP000444721"/>
    </source>
</evidence>
<organism evidence="2 3">
    <name type="scientific">Naegleria fowleri</name>
    <name type="common">Brain eating amoeba</name>
    <dbReference type="NCBI Taxonomy" id="5763"/>
    <lineage>
        <taxon>Eukaryota</taxon>
        <taxon>Discoba</taxon>
        <taxon>Heterolobosea</taxon>
        <taxon>Tetramitia</taxon>
        <taxon>Eutetramitia</taxon>
        <taxon>Vahlkampfiidae</taxon>
        <taxon>Naegleria</taxon>
    </lineage>
</organism>
<dbReference type="Proteomes" id="UP000444721">
    <property type="component" value="Unassembled WGS sequence"/>
</dbReference>
<reference evidence="2 3" key="1">
    <citation type="journal article" date="2019" name="Sci. Rep.">
        <title>Nanopore sequencing improves the draft genome of the human pathogenic amoeba Naegleria fowleri.</title>
        <authorList>
            <person name="Liechti N."/>
            <person name="Schurch N."/>
            <person name="Bruggmann R."/>
            <person name="Wittwer M."/>
        </authorList>
    </citation>
    <scope>NUCLEOTIDE SEQUENCE [LARGE SCALE GENOMIC DNA]</scope>
    <source>
        <strain evidence="2 3">ATCC 30894</strain>
    </source>
</reference>
<accession>A0A6A5BX40</accession>